<feature type="region of interest" description="Disordered" evidence="2">
    <location>
        <begin position="416"/>
        <end position="439"/>
    </location>
</feature>
<proteinExistence type="inferred from homology"/>
<dbReference type="InterPro" id="IPR027443">
    <property type="entry name" value="IPNS-like_sf"/>
</dbReference>
<feature type="compositionally biased region" description="Basic and acidic residues" evidence="2">
    <location>
        <begin position="179"/>
        <end position="190"/>
    </location>
</feature>
<feature type="compositionally biased region" description="Basic and acidic residues" evidence="2">
    <location>
        <begin position="220"/>
        <end position="230"/>
    </location>
</feature>
<dbReference type="InterPro" id="IPR007803">
    <property type="entry name" value="Asp/Arg/Pro-Hydrxlase"/>
</dbReference>
<feature type="compositionally biased region" description="Basic and acidic residues" evidence="2">
    <location>
        <begin position="245"/>
        <end position="273"/>
    </location>
</feature>
<evidence type="ECO:0000256" key="2">
    <source>
        <dbReference type="SAM" id="MobiDB-lite"/>
    </source>
</evidence>
<feature type="region of interest" description="Disordered" evidence="2">
    <location>
        <begin position="457"/>
        <end position="476"/>
    </location>
</feature>
<dbReference type="EMBL" id="JAACXV010000017">
    <property type="protein sequence ID" value="KAF7286988.1"/>
    <property type="molecule type" value="Genomic_DNA"/>
</dbReference>
<feature type="compositionally biased region" description="Acidic residues" evidence="2">
    <location>
        <begin position="125"/>
        <end position="159"/>
    </location>
</feature>
<protein>
    <recommendedName>
        <fullName evidence="4">Aspartyl/asparaginy/proline hydroxylase domain-containing protein</fullName>
    </recommendedName>
</protein>
<evidence type="ECO:0000313" key="6">
    <source>
        <dbReference type="Proteomes" id="UP000625711"/>
    </source>
</evidence>
<accession>A0A834IZI1</accession>
<keyword evidence="3" id="KW-0472">Membrane</keyword>
<evidence type="ECO:0000259" key="4">
    <source>
        <dbReference type="Pfam" id="PF05118"/>
    </source>
</evidence>
<dbReference type="AlphaFoldDB" id="A0A834IZI1"/>
<feature type="compositionally biased region" description="Acidic residues" evidence="2">
    <location>
        <begin position="194"/>
        <end position="219"/>
    </location>
</feature>
<dbReference type="InterPro" id="IPR039038">
    <property type="entry name" value="ASPH"/>
</dbReference>
<dbReference type="OrthoDB" id="438431at2759"/>
<dbReference type="InterPro" id="IPR019734">
    <property type="entry name" value="TPR_rpt"/>
</dbReference>
<dbReference type="SMART" id="SM00028">
    <property type="entry name" value="TPR"/>
    <property type="match status" value="3"/>
</dbReference>
<dbReference type="PANTHER" id="PTHR12366:SF29">
    <property type="entry name" value="ASPARTYL BETA-HYDROXYLASE, ISOFORM L"/>
    <property type="match status" value="1"/>
</dbReference>
<feature type="compositionally biased region" description="Acidic residues" evidence="2">
    <location>
        <begin position="231"/>
        <end position="242"/>
    </location>
</feature>
<keyword evidence="3" id="KW-0812">Transmembrane</keyword>
<dbReference type="Proteomes" id="UP000625711">
    <property type="component" value="Unassembled WGS sequence"/>
</dbReference>
<comment type="caution">
    <text evidence="5">The sequence shown here is derived from an EMBL/GenBank/DDBJ whole genome shotgun (WGS) entry which is preliminary data.</text>
</comment>
<sequence length="899" mass="103871">MSGEVRKRKDKKKRKDDVADASFSSPSEDVNIHVYKEAGTGGNICAKIVFVLLFFVLIVLVGLIIRENQDLNELENVEVKSRFSQIFEGWVEKSTSDEHDDDHSPENIHEYENEDDDDDHHYESDEQSLENSEEEQEDESQEYEEPEESVAESEEEPVESIERSEENIDDDDDDDDDSSDVKADDSDEKPLIINDDDDSSDMNADQSDENPINDDDDDDKGVHDDLREDKSVEDDESDEINTEAEASKENDGDIEPDEVKKPEAILEKERETTNEDSQPKQSAGLTTKIGVGLAILTVAYNVFLRKKPSDVDKQPICDNEPTPNVSRRNTIVPPPTLQEIEADLPDLELEEEAYSDEEDYSDDDSHSEHRSVREEYEDLRETYSISLTPDGEFDAKPNYFEHEILPNEDDDEIVEEEELLGEEEEEIESEDDYDEDEDEKLVKRLDAKYGKLGRDINVGEESQSEGEDYEHSNITNEEDYIIKDELDNAQEQLKKNAAFANKLFEALVKRYPFSPRSLYGKAQALDILAEQNQRNDLLQKALEYYIKALELNNIPEYLYKIIGERYIDRTRFLGQYNKALVVHWKLIRKFPDNPIYLNILAVTYLTVNYVEEARSVLKQVLIRWPNDGFALVHYGFILKTTDNLLQESVSYMSRGLKTKAEGVIDGRFYFHLGDALSRLNKPEDALKVYEEGVKEKVFMSKYQRSLYNVPRLTGKPWWKTKDLPTYKKLFKALKDNWLKIRQEGLAALNSQGYFQDEAENLKDTGTWKQFELFSRGRQSKKNCDKSPITCSIIQSFPDASSCKRGQTKFSVMHPKTHVWPHCGPTNCRLRLHLGLKIPPNTFIRVAEETRSWKEGDIIIFDDSFEHEVWHNGSDFRLVLIVDIWHPELTKSEKMSLSYI</sequence>
<name>A0A834IZI1_RHYFE</name>
<dbReference type="Pfam" id="PF05118">
    <property type="entry name" value="Asp_Arg_Hydrox"/>
    <property type="match status" value="1"/>
</dbReference>
<dbReference type="SUPFAM" id="SSF51197">
    <property type="entry name" value="Clavaminate synthase-like"/>
    <property type="match status" value="1"/>
</dbReference>
<keyword evidence="3" id="KW-1133">Transmembrane helix</keyword>
<evidence type="ECO:0000313" key="5">
    <source>
        <dbReference type="EMBL" id="KAF7286988.1"/>
    </source>
</evidence>
<gene>
    <name evidence="5" type="ORF">GWI33_002830</name>
</gene>
<dbReference type="PANTHER" id="PTHR12366">
    <property type="entry name" value="ASPARTYL/ASPARAGINYL BETA-HYDROXYLASE"/>
    <property type="match status" value="1"/>
</dbReference>
<dbReference type="Gene3D" id="2.60.120.330">
    <property type="entry name" value="B-lactam Antibiotic, Isopenicillin N Synthase, Chain"/>
    <property type="match status" value="1"/>
</dbReference>
<keyword evidence="6" id="KW-1185">Reference proteome</keyword>
<comment type="similarity">
    <text evidence="1">Belongs to the aspartyl/asparaginyl beta-hydroxylase family.</text>
</comment>
<feature type="region of interest" description="Disordered" evidence="2">
    <location>
        <begin position="1"/>
        <end position="25"/>
    </location>
</feature>
<feature type="compositionally biased region" description="Basic and acidic residues" evidence="2">
    <location>
        <begin position="363"/>
        <end position="374"/>
    </location>
</feature>
<feature type="transmembrane region" description="Helical" evidence="3">
    <location>
        <begin position="44"/>
        <end position="65"/>
    </location>
</feature>
<dbReference type="SUPFAM" id="SSF48452">
    <property type="entry name" value="TPR-like"/>
    <property type="match status" value="1"/>
</dbReference>
<reference evidence="5" key="1">
    <citation type="submission" date="2020-08" db="EMBL/GenBank/DDBJ databases">
        <title>Genome sequencing and assembly of the red palm weevil Rhynchophorus ferrugineus.</title>
        <authorList>
            <person name="Dias G.B."/>
            <person name="Bergman C.M."/>
            <person name="Manee M."/>
        </authorList>
    </citation>
    <scope>NUCLEOTIDE SEQUENCE</scope>
    <source>
        <strain evidence="5">AA-2017</strain>
        <tissue evidence="5">Whole larva</tissue>
    </source>
</reference>
<organism evidence="5 6">
    <name type="scientific">Rhynchophorus ferrugineus</name>
    <name type="common">Red palm weevil</name>
    <name type="synonym">Curculio ferrugineus</name>
    <dbReference type="NCBI Taxonomy" id="354439"/>
    <lineage>
        <taxon>Eukaryota</taxon>
        <taxon>Metazoa</taxon>
        <taxon>Ecdysozoa</taxon>
        <taxon>Arthropoda</taxon>
        <taxon>Hexapoda</taxon>
        <taxon>Insecta</taxon>
        <taxon>Pterygota</taxon>
        <taxon>Neoptera</taxon>
        <taxon>Endopterygota</taxon>
        <taxon>Coleoptera</taxon>
        <taxon>Polyphaga</taxon>
        <taxon>Cucujiformia</taxon>
        <taxon>Curculionidae</taxon>
        <taxon>Dryophthorinae</taxon>
        <taxon>Rhynchophorus</taxon>
    </lineage>
</organism>
<feature type="compositionally biased region" description="Basic and acidic residues" evidence="2">
    <location>
        <begin position="93"/>
        <end position="111"/>
    </location>
</feature>
<feature type="region of interest" description="Disordered" evidence="2">
    <location>
        <begin position="309"/>
        <end position="396"/>
    </location>
</feature>
<evidence type="ECO:0000256" key="1">
    <source>
        <dbReference type="ARBA" id="ARBA00007730"/>
    </source>
</evidence>
<dbReference type="InterPro" id="IPR011990">
    <property type="entry name" value="TPR-like_helical_dom_sf"/>
</dbReference>
<feature type="compositionally biased region" description="Acidic residues" evidence="2">
    <location>
        <begin position="167"/>
        <end position="178"/>
    </location>
</feature>
<dbReference type="GO" id="GO:0005783">
    <property type="term" value="C:endoplasmic reticulum"/>
    <property type="evidence" value="ECO:0007669"/>
    <property type="project" value="TreeGrafter"/>
</dbReference>
<feature type="compositionally biased region" description="Acidic residues" evidence="2">
    <location>
        <begin position="340"/>
        <end position="362"/>
    </location>
</feature>
<evidence type="ECO:0000256" key="3">
    <source>
        <dbReference type="SAM" id="Phobius"/>
    </source>
</evidence>
<feature type="region of interest" description="Disordered" evidence="2">
    <location>
        <begin position="93"/>
        <end position="286"/>
    </location>
</feature>
<feature type="domain" description="Aspartyl/asparaginy/proline hydroxylase" evidence="4">
    <location>
        <begin position="735"/>
        <end position="886"/>
    </location>
</feature>
<dbReference type="Gene3D" id="1.25.40.10">
    <property type="entry name" value="Tetratricopeptide repeat domain"/>
    <property type="match status" value="1"/>
</dbReference>
<feature type="compositionally biased region" description="Polar residues" evidence="2">
    <location>
        <begin position="275"/>
        <end position="285"/>
    </location>
</feature>
<dbReference type="GO" id="GO:0062101">
    <property type="term" value="F:peptidyl-aspartic acid 3-dioxygenase activity"/>
    <property type="evidence" value="ECO:0007669"/>
    <property type="project" value="InterPro"/>
</dbReference>